<organism evidence="1 2">
    <name type="scientific">Karstenula rhodostoma CBS 690.94</name>
    <dbReference type="NCBI Taxonomy" id="1392251"/>
    <lineage>
        <taxon>Eukaryota</taxon>
        <taxon>Fungi</taxon>
        <taxon>Dikarya</taxon>
        <taxon>Ascomycota</taxon>
        <taxon>Pezizomycotina</taxon>
        <taxon>Dothideomycetes</taxon>
        <taxon>Pleosporomycetidae</taxon>
        <taxon>Pleosporales</taxon>
        <taxon>Massarineae</taxon>
        <taxon>Didymosphaeriaceae</taxon>
        <taxon>Karstenula</taxon>
    </lineage>
</organism>
<protein>
    <submittedName>
        <fullName evidence="1">Uncharacterized protein</fullName>
    </submittedName>
</protein>
<gene>
    <name evidence="1" type="ORF">P171DRAFT_138454</name>
</gene>
<evidence type="ECO:0000313" key="1">
    <source>
        <dbReference type="EMBL" id="KAF2450330.1"/>
    </source>
</evidence>
<comment type="caution">
    <text evidence="1">The sequence shown here is derived from an EMBL/GenBank/DDBJ whole genome shotgun (WGS) entry which is preliminary data.</text>
</comment>
<dbReference type="AlphaFoldDB" id="A0A9P4PU60"/>
<reference evidence="1" key="1">
    <citation type="journal article" date="2020" name="Stud. Mycol.">
        <title>101 Dothideomycetes genomes: a test case for predicting lifestyles and emergence of pathogens.</title>
        <authorList>
            <person name="Haridas S."/>
            <person name="Albert R."/>
            <person name="Binder M."/>
            <person name="Bloem J."/>
            <person name="Labutti K."/>
            <person name="Salamov A."/>
            <person name="Andreopoulos B."/>
            <person name="Baker S."/>
            <person name="Barry K."/>
            <person name="Bills G."/>
            <person name="Bluhm B."/>
            <person name="Cannon C."/>
            <person name="Castanera R."/>
            <person name="Culley D."/>
            <person name="Daum C."/>
            <person name="Ezra D."/>
            <person name="Gonzalez J."/>
            <person name="Henrissat B."/>
            <person name="Kuo A."/>
            <person name="Liang C."/>
            <person name="Lipzen A."/>
            <person name="Lutzoni F."/>
            <person name="Magnuson J."/>
            <person name="Mondo S."/>
            <person name="Nolan M."/>
            <person name="Ohm R."/>
            <person name="Pangilinan J."/>
            <person name="Park H.-J."/>
            <person name="Ramirez L."/>
            <person name="Alfaro M."/>
            <person name="Sun H."/>
            <person name="Tritt A."/>
            <person name="Yoshinaga Y."/>
            <person name="Zwiers L.-H."/>
            <person name="Turgeon B."/>
            <person name="Goodwin S."/>
            <person name="Spatafora J."/>
            <person name="Crous P."/>
            <person name="Grigoriev I."/>
        </authorList>
    </citation>
    <scope>NUCLEOTIDE SEQUENCE</scope>
    <source>
        <strain evidence="1">CBS 690.94</strain>
    </source>
</reference>
<dbReference type="Proteomes" id="UP000799764">
    <property type="component" value="Unassembled WGS sequence"/>
</dbReference>
<accession>A0A9P4PU60</accession>
<dbReference type="OrthoDB" id="3553147at2759"/>
<keyword evidence="2" id="KW-1185">Reference proteome</keyword>
<proteinExistence type="predicted"/>
<dbReference type="EMBL" id="MU001493">
    <property type="protein sequence ID" value="KAF2450330.1"/>
    <property type="molecule type" value="Genomic_DNA"/>
</dbReference>
<sequence length="90" mass="10229">MIGIWTLQEAVLARHSILCYGKDEVSWQGRFQTLKKIIFRIKAGVIAPHFGPGGCSSLLDWSPFVQVLETQMRQAFLASYKPCFNELFHA</sequence>
<name>A0A9P4PU60_9PLEO</name>
<evidence type="ECO:0000313" key="2">
    <source>
        <dbReference type="Proteomes" id="UP000799764"/>
    </source>
</evidence>